<gene>
    <name evidence="1" type="ORF">GRX66_01935</name>
</gene>
<accession>A0A6B0SKK0</accession>
<dbReference type="AlphaFoldDB" id="A0A6B0SKK0"/>
<evidence type="ECO:0000313" key="2">
    <source>
        <dbReference type="Proteomes" id="UP000471521"/>
    </source>
</evidence>
<name>A0A6B0SKK0_9EURY</name>
<dbReference type="Proteomes" id="UP000471521">
    <property type="component" value="Unassembled WGS sequence"/>
</dbReference>
<evidence type="ECO:0000313" key="1">
    <source>
        <dbReference type="EMBL" id="MXR19422.1"/>
    </source>
</evidence>
<comment type="caution">
    <text evidence="1">The sequence shown here is derived from an EMBL/GenBank/DDBJ whole genome shotgun (WGS) entry which is preliminary data.</text>
</comment>
<proteinExistence type="predicted"/>
<dbReference type="RefSeq" id="WP_159525011.1">
    <property type="nucleotide sequence ID" value="NZ_WUUU01000005.1"/>
</dbReference>
<sequence length="53" mass="5705">MQHIDTVSAYGGQSNDEAPYSPVRGNHLLFLVFAPAAWYLIQSGINATARGQA</sequence>
<protein>
    <submittedName>
        <fullName evidence="1">Uncharacterized protein</fullName>
    </submittedName>
</protein>
<organism evidence="1 2">
    <name type="scientific">Halobacterium bonnevillei</name>
    <dbReference type="NCBI Taxonomy" id="2692200"/>
    <lineage>
        <taxon>Archaea</taxon>
        <taxon>Methanobacteriati</taxon>
        <taxon>Methanobacteriota</taxon>
        <taxon>Stenosarchaea group</taxon>
        <taxon>Halobacteria</taxon>
        <taxon>Halobacteriales</taxon>
        <taxon>Halobacteriaceae</taxon>
        <taxon>Halobacterium</taxon>
    </lineage>
</organism>
<dbReference type="EMBL" id="WUUU01000005">
    <property type="protein sequence ID" value="MXR19422.1"/>
    <property type="molecule type" value="Genomic_DNA"/>
</dbReference>
<reference evidence="1 2" key="1">
    <citation type="submission" date="2019-12" db="EMBL/GenBank/DDBJ databases">
        <title>Isolation and characterization of three novel carbon monoxide-oxidizing members of Halobacteria from salione crusts and soils.</title>
        <authorList>
            <person name="Myers M.R."/>
            <person name="King G.M."/>
        </authorList>
    </citation>
    <scope>NUCLEOTIDE SEQUENCE [LARGE SCALE GENOMIC DNA]</scope>
    <source>
        <strain evidence="1 2">PCN9</strain>
    </source>
</reference>
<keyword evidence="2" id="KW-1185">Reference proteome</keyword>